<keyword evidence="28" id="KW-1185">Reference proteome</keyword>
<feature type="binding site" description="covalent" evidence="23">
    <location>
        <position position="133"/>
    </location>
    <ligand>
        <name>heme c</name>
        <dbReference type="ChEBI" id="CHEBI:61717"/>
        <label>1</label>
    </ligand>
</feature>
<accession>A0A0H5BEA9</accession>
<evidence type="ECO:0000256" key="8">
    <source>
        <dbReference type="ARBA" id="ARBA00022617"/>
    </source>
</evidence>
<evidence type="ECO:0000256" key="15">
    <source>
        <dbReference type="ARBA" id="ARBA00022989"/>
    </source>
</evidence>
<evidence type="ECO:0000256" key="17">
    <source>
        <dbReference type="ARBA" id="ARBA00023004"/>
    </source>
</evidence>
<keyword evidence="8 21" id="KW-0349">Heme</keyword>
<dbReference type="EMBL" id="AP014854">
    <property type="protein sequence ID" value="BAR99399.1"/>
    <property type="molecule type" value="Genomic_DNA"/>
</dbReference>
<dbReference type="InterPro" id="IPR050597">
    <property type="entry name" value="Cytochrome_c_Oxidase_Subunit"/>
</dbReference>
<dbReference type="NCBIfam" id="TIGR00782">
    <property type="entry name" value="ccoP"/>
    <property type="match status" value="1"/>
</dbReference>
<dbReference type="AlphaFoldDB" id="A0A0H5BEA9"/>
<feature type="binding site" description="axial binding residue" evidence="22">
    <location>
        <position position="134"/>
    </location>
    <ligand>
        <name>heme c</name>
        <dbReference type="ChEBI" id="CHEBI:61717"/>
        <label>1</label>
    </ligand>
    <ligandPart>
        <name>Fe</name>
        <dbReference type="ChEBI" id="CHEBI:18248"/>
    </ligandPart>
</feature>
<keyword evidence="11 21" id="KW-0479">Metal-binding</keyword>
<keyword evidence="9 21" id="KW-0679">Respiratory chain</keyword>
<dbReference type="SUPFAM" id="SSF46626">
    <property type="entry name" value="Cytochrome c"/>
    <property type="match status" value="2"/>
</dbReference>
<dbReference type="Pfam" id="PF13442">
    <property type="entry name" value="Cytochrome_CBB3"/>
    <property type="match status" value="1"/>
</dbReference>
<dbReference type="KEGG" id="bvr:BVIR_2879"/>
<reference evidence="26" key="1">
    <citation type="journal article" date="2015" name="Genome Announc.">
        <title>Complete Genome Sequence of the Bacteriochlorophyll b-Producing Photosynthetic Bacterium Blastochloris viridis.</title>
        <authorList>
            <person name="Tsukatani Y."/>
            <person name="Hirose Y."/>
            <person name="Harada J."/>
            <person name="Misawa N."/>
            <person name="Mori K."/>
            <person name="Inoue K."/>
            <person name="Tamiaki H."/>
        </authorList>
    </citation>
    <scope>NUCLEOTIDE SEQUENCE [LARGE SCALE GENOMIC DNA]</scope>
    <source>
        <strain evidence="26">DSM 133</strain>
    </source>
</reference>
<dbReference type="UniPathway" id="UPA00705"/>
<feature type="binding site" description="covalent" evidence="23">
    <location>
        <position position="130"/>
    </location>
    <ligand>
        <name>heme c</name>
        <dbReference type="ChEBI" id="CHEBI:61717"/>
        <label>1</label>
    </ligand>
</feature>
<reference evidence="28" key="3">
    <citation type="journal article" date="2016" name="Genome Announc.">
        <title>Revised genome sequence of the purple photosynthetic bacterium Blastochloris viridis.</title>
        <authorList>
            <person name="Liu L.N."/>
            <person name="Faulkner M."/>
            <person name="Liu X."/>
            <person name="Huang F."/>
            <person name="Darby A.C."/>
            <person name="Hall N."/>
        </authorList>
    </citation>
    <scope>NUCLEOTIDE SEQUENCE [LARGE SCALE GENOMIC DNA]</scope>
    <source>
        <strain evidence="28">ATCC 19567 / DSM 133 / F</strain>
    </source>
</reference>
<comment type="subunit">
    <text evidence="4">Component of the cbb3-type cytochrome c oxidase at least composed of FixN, FixO, FixQ and FixP.</text>
</comment>
<evidence type="ECO:0000256" key="4">
    <source>
        <dbReference type="ARBA" id="ARBA00011203"/>
    </source>
</evidence>
<dbReference type="PANTHER" id="PTHR33751">
    <property type="entry name" value="CBB3-TYPE CYTOCHROME C OXIDASE SUBUNIT FIXP"/>
    <property type="match status" value="1"/>
</dbReference>
<evidence type="ECO:0000313" key="26">
    <source>
        <dbReference type="EMBL" id="BAR99399.1"/>
    </source>
</evidence>
<feature type="domain" description="Cytochrome c" evidence="25">
    <location>
        <begin position="117"/>
        <end position="206"/>
    </location>
</feature>
<reference evidence="27" key="2">
    <citation type="submission" date="2015-11" db="EMBL/GenBank/DDBJ databases">
        <authorList>
            <person name="Zhang Y."/>
            <person name="Guo Z."/>
        </authorList>
    </citation>
    <scope>NUCLEOTIDE SEQUENCE</scope>
    <source>
        <strain evidence="27">1</strain>
    </source>
</reference>
<gene>
    <name evidence="27" type="primary">fixP</name>
    <name evidence="26" type="ORF">BV133_1806</name>
    <name evidence="27" type="ORF">BVIRIDIS_23240</name>
</gene>
<keyword evidence="19 21" id="KW-0472">Membrane</keyword>
<keyword evidence="17 21" id="KW-0408">Iron</keyword>
<dbReference type="GO" id="GO:0005506">
    <property type="term" value="F:iron ion binding"/>
    <property type="evidence" value="ECO:0007669"/>
    <property type="project" value="InterPro"/>
</dbReference>
<keyword evidence="6 21" id="KW-1003">Cell membrane</keyword>
<evidence type="ECO:0000256" key="6">
    <source>
        <dbReference type="ARBA" id="ARBA00022475"/>
    </source>
</evidence>
<evidence type="ECO:0000256" key="3">
    <source>
        <dbReference type="ARBA" id="ARBA00006113"/>
    </source>
</evidence>
<protein>
    <recommendedName>
        <fullName evidence="21">Cbb3-type cytochrome c oxidase subunit</fullName>
    </recommendedName>
</protein>
<evidence type="ECO:0000256" key="5">
    <source>
        <dbReference type="ARBA" id="ARBA00022448"/>
    </source>
</evidence>
<evidence type="ECO:0000256" key="1">
    <source>
        <dbReference type="ARBA" id="ARBA00004533"/>
    </source>
</evidence>
<dbReference type="InterPro" id="IPR036909">
    <property type="entry name" value="Cyt_c-like_dom_sf"/>
</dbReference>
<evidence type="ECO:0000256" key="23">
    <source>
        <dbReference type="PIRSR" id="PIRSR000006-2"/>
    </source>
</evidence>
<dbReference type="EMBL" id="LN907867">
    <property type="protein sequence ID" value="CUU43305.1"/>
    <property type="molecule type" value="Genomic_DNA"/>
</dbReference>
<feature type="binding site" description="axial binding residue" evidence="22">
    <location>
        <position position="272"/>
    </location>
    <ligand>
        <name>heme c</name>
        <dbReference type="ChEBI" id="CHEBI:61717"/>
        <label>1</label>
    </ligand>
    <ligandPart>
        <name>Fe</name>
        <dbReference type="ChEBI" id="CHEBI:18248"/>
    </ligandPart>
</feature>
<dbReference type="GO" id="GO:0009055">
    <property type="term" value="F:electron transfer activity"/>
    <property type="evidence" value="ECO:0007669"/>
    <property type="project" value="InterPro"/>
</dbReference>
<keyword evidence="10 24" id="KW-0812">Transmembrane</keyword>
<dbReference type="Pfam" id="PF00034">
    <property type="entry name" value="Cytochrom_C"/>
    <property type="match status" value="1"/>
</dbReference>
<dbReference type="PANTHER" id="PTHR33751:SF1">
    <property type="entry name" value="CBB3-TYPE CYTOCHROME C OXIDASE SUBUNIT FIXP"/>
    <property type="match status" value="1"/>
</dbReference>
<evidence type="ECO:0000256" key="22">
    <source>
        <dbReference type="PIRSR" id="PIRSR000006-1"/>
    </source>
</evidence>
<keyword evidence="5 21" id="KW-0813">Transport</keyword>
<keyword evidence="7 21" id="KW-0997">Cell inner membrane</keyword>
<dbReference type="STRING" id="1079.BVIR_2879"/>
<dbReference type="RefSeq" id="WP_055038210.1">
    <property type="nucleotide sequence ID" value="NZ_AP014854.2"/>
</dbReference>
<evidence type="ECO:0000256" key="13">
    <source>
        <dbReference type="ARBA" id="ARBA00022781"/>
    </source>
</evidence>
<dbReference type="Gene3D" id="6.10.280.130">
    <property type="match status" value="1"/>
</dbReference>
<keyword evidence="18 21" id="KW-0406">Ion transport</keyword>
<evidence type="ECO:0000313" key="27">
    <source>
        <dbReference type="EMBL" id="CUU43305.1"/>
    </source>
</evidence>
<evidence type="ECO:0000313" key="28">
    <source>
        <dbReference type="Proteomes" id="UP000065734"/>
    </source>
</evidence>
<comment type="similarity">
    <text evidence="3 21">Belongs to the CcoP / FixP family.</text>
</comment>
<feature type="binding site" description="axial binding residue" evidence="22">
    <location>
        <position position="231"/>
    </location>
    <ligand>
        <name>heme c</name>
        <dbReference type="ChEBI" id="CHEBI:61717"/>
        <label>2</label>
    </ligand>
    <ligandPart>
        <name>Fe</name>
        <dbReference type="ChEBI" id="CHEBI:18248"/>
    </ligandPart>
</feature>
<evidence type="ECO:0000256" key="24">
    <source>
        <dbReference type="SAM" id="Phobius"/>
    </source>
</evidence>
<dbReference type="GO" id="GO:0016491">
    <property type="term" value="F:oxidoreductase activity"/>
    <property type="evidence" value="ECO:0007669"/>
    <property type="project" value="UniProtKB-KW"/>
</dbReference>
<comment type="function">
    <text evidence="20">C-type cytochrome. Part of the cbb3-type cytochrome c oxidase complex. FixP subunit is required for transferring electrons from donor cytochrome c via its heme groups to FixO subunit. From there, electrons are shuttled to the catalytic binuclear center of FixN subunit where oxygen reduction takes place. The complex also functions as a proton pump.</text>
</comment>
<comment type="cofactor">
    <cofactor evidence="21 23">
        <name>heme c</name>
        <dbReference type="ChEBI" id="CHEBI:61717"/>
    </cofactor>
    <text evidence="21 23">Binds 2 heme C groups per subunit.</text>
</comment>
<evidence type="ECO:0000259" key="25">
    <source>
        <dbReference type="PROSITE" id="PS51007"/>
    </source>
</evidence>
<sequence>MDAENKDAVHVGKGVDAITGTATTGHEWDGIQELNTPLPRWWLWIFYACIVWAFGYWVVYPAWPLISTNTKGVIGYSSRAELAADMAALAAQRGAASKALVTASLEDIQKTPELLTFALAQGKAAFGNNCAPCHGLGATGAKGYPNLNDDDWLWGGSLKDLEFTITHGIRGDSSDTRLNTMPAFGKDAILDKDQIVTLANFVLSISGQTPDAGADLASGAQLFAENCAVCHGDEGKGNPELGAPNLTDRIWLYGGDRASLVDTITNARAGVMPTWKDRLDQTTIKALAIYVHSLGGGK</sequence>
<dbReference type="InterPro" id="IPR038414">
    <property type="entry name" value="CcoP_N_sf"/>
</dbReference>
<dbReference type="InterPro" id="IPR032858">
    <property type="entry name" value="CcoP_N"/>
</dbReference>
<keyword evidence="16 21" id="KW-0560">Oxidoreductase</keyword>
<dbReference type="GO" id="GO:0006119">
    <property type="term" value="P:oxidative phosphorylation"/>
    <property type="evidence" value="ECO:0007669"/>
    <property type="project" value="UniProtKB-UniPathway"/>
</dbReference>
<dbReference type="PIRSF" id="PIRSF000006">
    <property type="entry name" value="Cbb3-Cox_fixP"/>
    <property type="match status" value="1"/>
</dbReference>
<comment type="pathway">
    <text evidence="2 21">Energy metabolism; oxidative phosphorylation.</text>
</comment>
<organism evidence="27 28">
    <name type="scientific">Blastochloris viridis</name>
    <name type="common">Rhodopseudomonas viridis</name>
    <dbReference type="NCBI Taxonomy" id="1079"/>
    <lineage>
        <taxon>Bacteria</taxon>
        <taxon>Pseudomonadati</taxon>
        <taxon>Pseudomonadota</taxon>
        <taxon>Alphaproteobacteria</taxon>
        <taxon>Hyphomicrobiales</taxon>
        <taxon>Blastochloridaceae</taxon>
        <taxon>Blastochloris</taxon>
    </lineage>
</organism>
<dbReference type="Proteomes" id="UP000065734">
    <property type="component" value="Chromosome I"/>
</dbReference>
<evidence type="ECO:0000256" key="7">
    <source>
        <dbReference type="ARBA" id="ARBA00022519"/>
    </source>
</evidence>
<evidence type="ECO:0000256" key="10">
    <source>
        <dbReference type="ARBA" id="ARBA00022692"/>
    </source>
</evidence>
<dbReference type="Pfam" id="PF14715">
    <property type="entry name" value="FixP_N"/>
    <property type="match status" value="1"/>
</dbReference>
<evidence type="ECO:0000256" key="11">
    <source>
        <dbReference type="ARBA" id="ARBA00022723"/>
    </source>
</evidence>
<dbReference type="GO" id="GO:0005886">
    <property type="term" value="C:plasma membrane"/>
    <property type="evidence" value="ECO:0007669"/>
    <property type="project" value="UniProtKB-SubCell"/>
</dbReference>
<dbReference type="InterPro" id="IPR004678">
    <property type="entry name" value="Cyt_c_oxidase_cbb3_su3"/>
</dbReference>
<feature type="binding site" description="covalent" evidence="23">
    <location>
        <position position="230"/>
    </location>
    <ligand>
        <name>heme c</name>
        <dbReference type="ChEBI" id="CHEBI:61717"/>
        <label>2</label>
    </ligand>
</feature>
<keyword evidence="13 21" id="KW-0375">Hydrogen ion transport</keyword>
<keyword evidence="15 24" id="KW-1133">Transmembrane helix</keyword>
<dbReference type="InterPro" id="IPR008168">
    <property type="entry name" value="Cyt_C_IC"/>
</dbReference>
<evidence type="ECO:0000256" key="21">
    <source>
        <dbReference type="PIRNR" id="PIRNR000006"/>
    </source>
</evidence>
<feature type="binding site" description="covalent" evidence="23">
    <location>
        <position position="227"/>
    </location>
    <ligand>
        <name>heme c</name>
        <dbReference type="ChEBI" id="CHEBI:61717"/>
        <label>2</label>
    </ligand>
</feature>
<keyword evidence="12" id="KW-0677">Repeat</keyword>
<evidence type="ECO:0000256" key="9">
    <source>
        <dbReference type="ARBA" id="ARBA00022660"/>
    </source>
</evidence>
<dbReference type="PROSITE" id="PS51007">
    <property type="entry name" value="CYTC"/>
    <property type="match status" value="2"/>
</dbReference>
<proteinExistence type="inferred from homology"/>
<evidence type="ECO:0000256" key="16">
    <source>
        <dbReference type="ARBA" id="ARBA00023002"/>
    </source>
</evidence>
<dbReference type="PATRIC" id="fig|1079.6.peg.3022"/>
<dbReference type="InterPro" id="IPR009056">
    <property type="entry name" value="Cyt_c-like_dom"/>
</dbReference>
<dbReference type="GO" id="GO:1902600">
    <property type="term" value="P:proton transmembrane transport"/>
    <property type="evidence" value="ECO:0007669"/>
    <property type="project" value="UniProtKB-KW"/>
</dbReference>
<comment type="subcellular location">
    <subcellularLocation>
        <location evidence="1 21">Cell inner membrane</location>
    </subcellularLocation>
</comment>
<feature type="domain" description="Cytochrome c" evidence="25">
    <location>
        <begin position="214"/>
        <end position="295"/>
    </location>
</feature>
<dbReference type="GO" id="GO:0020037">
    <property type="term" value="F:heme binding"/>
    <property type="evidence" value="ECO:0007669"/>
    <property type="project" value="InterPro"/>
</dbReference>
<evidence type="ECO:0000256" key="2">
    <source>
        <dbReference type="ARBA" id="ARBA00004673"/>
    </source>
</evidence>
<evidence type="ECO:0000256" key="20">
    <source>
        <dbReference type="ARBA" id="ARBA00025525"/>
    </source>
</evidence>
<evidence type="ECO:0000256" key="12">
    <source>
        <dbReference type="ARBA" id="ARBA00022737"/>
    </source>
</evidence>
<evidence type="ECO:0000256" key="14">
    <source>
        <dbReference type="ARBA" id="ARBA00022982"/>
    </source>
</evidence>
<dbReference type="OrthoDB" id="9811281at2"/>
<feature type="transmembrane region" description="Helical" evidence="24">
    <location>
        <begin position="41"/>
        <end position="63"/>
    </location>
</feature>
<feature type="binding site" description="axial binding residue" evidence="22">
    <location>
        <position position="181"/>
    </location>
    <ligand>
        <name>heme c</name>
        <dbReference type="ChEBI" id="CHEBI:61717"/>
        <label>2</label>
    </ligand>
    <ligandPart>
        <name>Fe</name>
        <dbReference type="ChEBI" id="CHEBI:18248"/>
    </ligandPart>
</feature>
<dbReference type="PRINTS" id="PR00605">
    <property type="entry name" value="CYTCHROMECIC"/>
</dbReference>
<evidence type="ECO:0000256" key="18">
    <source>
        <dbReference type="ARBA" id="ARBA00023065"/>
    </source>
</evidence>
<dbReference type="Gene3D" id="1.10.760.10">
    <property type="entry name" value="Cytochrome c-like domain"/>
    <property type="match status" value="2"/>
</dbReference>
<keyword evidence="14 21" id="KW-0249">Electron transport</keyword>
<evidence type="ECO:0000256" key="19">
    <source>
        <dbReference type="ARBA" id="ARBA00023136"/>
    </source>
</evidence>
<name>A0A0H5BEA9_BLAVI</name>